<comment type="caution">
    <text evidence="8">The sequence shown here is derived from an EMBL/GenBank/DDBJ whole genome shotgun (WGS) entry which is preliminary data.</text>
</comment>
<keyword evidence="4 5" id="KW-0539">Nucleus</keyword>
<keyword evidence="2 5" id="KW-0238">DNA-binding</keyword>
<dbReference type="Proteomes" id="UP001497623">
    <property type="component" value="Unassembled WGS sequence"/>
</dbReference>
<dbReference type="InterPro" id="IPR046360">
    <property type="entry name" value="T-box_DNA-bd"/>
</dbReference>
<organism evidence="8 9">
    <name type="scientific">Meganyctiphanes norvegica</name>
    <name type="common">Northern krill</name>
    <name type="synonym">Thysanopoda norvegica</name>
    <dbReference type="NCBI Taxonomy" id="48144"/>
    <lineage>
        <taxon>Eukaryota</taxon>
        <taxon>Metazoa</taxon>
        <taxon>Ecdysozoa</taxon>
        <taxon>Arthropoda</taxon>
        <taxon>Crustacea</taxon>
        <taxon>Multicrustacea</taxon>
        <taxon>Malacostraca</taxon>
        <taxon>Eumalacostraca</taxon>
        <taxon>Eucarida</taxon>
        <taxon>Euphausiacea</taxon>
        <taxon>Euphausiidae</taxon>
        <taxon>Meganyctiphanes</taxon>
    </lineage>
</organism>
<evidence type="ECO:0000256" key="5">
    <source>
        <dbReference type="PROSITE-ProRule" id="PRU00201"/>
    </source>
</evidence>
<protein>
    <recommendedName>
        <fullName evidence="7">T-box domain-containing protein</fullName>
    </recommendedName>
</protein>
<dbReference type="GO" id="GO:0005634">
    <property type="term" value="C:nucleus"/>
    <property type="evidence" value="ECO:0007669"/>
    <property type="project" value="UniProtKB-SubCell"/>
</dbReference>
<feature type="non-terminal residue" evidence="8">
    <location>
        <position position="126"/>
    </location>
</feature>
<comment type="subcellular location">
    <subcellularLocation>
        <location evidence="5">Nucleus</location>
    </subcellularLocation>
</comment>
<dbReference type="GO" id="GO:0045893">
    <property type="term" value="P:positive regulation of DNA-templated transcription"/>
    <property type="evidence" value="ECO:0007669"/>
    <property type="project" value="InterPro"/>
</dbReference>
<dbReference type="InterPro" id="IPR008967">
    <property type="entry name" value="p53-like_TF_DNA-bd_sf"/>
</dbReference>
<keyword evidence="3" id="KW-0804">Transcription</keyword>
<evidence type="ECO:0000256" key="4">
    <source>
        <dbReference type="ARBA" id="ARBA00023242"/>
    </source>
</evidence>
<dbReference type="SUPFAM" id="SSF49417">
    <property type="entry name" value="p53-like transcription factors"/>
    <property type="match status" value="1"/>
</dbReference>
<keyword evidence="9" id="KW-1185">Reference proteome</keyword>
<evidence type="ECO:0000256" key="1">
    <source>
        <dbReference type="ARBA" id="ARBA00023015"/>
    </source>
</evidence>
<feature type="region of interest" description="Disordered" evidence="6">
    <location>
        <begin position="32"/>
        <end position="90"/>
    </location>
</feature>
<accession>A0AAV2PXJ5</accession>
<evidence type="ECO:0000256" key="6">
    <source>
        <dbReference type="SAM" id="MobiDB-lite"/>
    </source>
</evidence>
<dbReference type="GO" id="GO:0003677">
    <property type="term" value="F:DNA binding"/>
    <property type="evidence" value="ECO:0007669"/>
    <property type="project" value="UniProtKB-UniRule"/>
</dbReference>
<keyword evidence="1" id="KW-0805">Transcription regulation</keyword>
<gene>
    <name evidence="8" type="ORF">MNOR_LOCUS5542</name>
</gene>
<evidence type="ECO:0000256" key="3">
    <source>
        <dbReference type="ARBA" id="ARBA00023163"/>
    </source>
</evidence>
<dbReference type="AlphaFoldDB" id="A0AAV2PXJ5"/>
<dbReference type="EMBL" id="CAXKWB010002159">
    <property type="protein sequence ID" value="CAL4066295.1"/>
    <property type="molecule type" value="Genomic_DNA"/>
</dbReference>
<dbReference type="GO" id="GO:0003700">
    <property type="term" value="F:DNA-binding transcription factor activity"/>
    <property type="evidence" value="ECO:0007669"/>
    <property type="project" value="InterPro"/>
</dbReference>
<dbReference type="PROSITE" id="PS50252">
    <property type="entry name" value="TBOX_3"/>
    <property type="match status" value="1"/>
</dbReference>
<name>A0AAV2PXJ5_MEGNR</name>
<feature type="domain" description="T-box" evidence="7">
    <location>
        <begin position="105"/>
        <end position="126"/>
    </location>
</feature>
<dbReference type="Gene3D" id="2.60.40.820">
    <property type="entry name" value="Transcription factor, T-box"/>
    <property type="match status" value="1"/>
</dbReference>
<comment type="caution">
    <text evidence="5">Lacks conserved residue(s) required for the propagation of feature annotation.</text>
</comment>
<dbReference type="GO" id="GO:0006357">
    <property type="term" value="P:regulation of transcription by RNA polymerase II"/>
    <property type="evidence" value="ECO:0007669"/>
    <property type="project" value="UniProtKB-ARBA"/>
</dbReference>
<evidence type="ECO:0000259" key="7">
    <source>
        <dbReference type="PROSITE" id="PS50252"/>
    </source>
</evidence>
<sequence length="126" mass="13385">MSVLEDAGALKARATDFSIAAIMGAAAKLVPVSTDGKLSRSPSPRVLSLAEEDQDPPEVSSSSDAGTGLHRKANSPPMGGGGVSKRPRLEGSCNCEDLRQVHCHLETKELWDKFHELGTEMIITKT</sequence>
<evidence type="ECO:0000256" key="2">
    <source>
        <dbReference type="ARBA" id="ARBA00023125"/>
    </source>
</evidence>
<proteinExistence type="predicted"/>
<evidence type="ECO:0000313" key="8">
    <source>
        <dbReference type="EMBL" id="CAL4066295.1"/>
    </source>
</evidence>
<dbReference type="InterPro" id="IPR036960">
    <property type="entry name" value="T-box_sf"/>
</dbReference>
<feature type="compositionally biased region" description="Low complexity" evidence="6">
    <location>
        <begin position="39"/>
        <end position="49"/>
    </location>
</feature>
<reference evidence="8 9" key="1">
    <citation type="submission" date="2024-05" db="EMBL/GenBank/DDBJ databases">
        <authorList>
            <person name="Wallberg A."/>
        </authorList>
    </citation>
    <scope>NUCLEOTIDE SEQUENCE [LARGE SCALE GENOMIC DNA]</scope>
</reference>
<evidence type="ECO:0000313" key="9">
    <source>
        <dbReference type="Proteomes" id="UP001497623"/>
    </source>
</evidence>